<reference evidence="3 4" key="1">
    <citation type="submission" date="2021-02" db="EMBL/GenBank/DDBJ databases">
        <title>Streptomyces spirodelae sp. nov., isolated from duckweed.</title>
        <authorList>
            <person name="Saimee Y."/>
            <person name="Duangmal K."/>
        </authorList>
    </citation>
    <scope>NUCLEOTIDE SEQUENCE [LARGE SCALE GENOMIC DNA]</scope>
    <source>
        <strain evidence="3 4">DW4-2</strain>
    </source>
</reference>
<dbReference type="InterPro" id="IPR045582">
    <property type="entry name" value="Trehalase-like_N"/>
</dbReference>
<dbReference type="EMBL" id="JAFFZN010000010">
    <property type="protein sequence ID" value="MBO8186368.1"/>
    <property type="molecule type" value="Genomic_DNA"/>
</dbReference>
<gene>
    <name evidence="3" type="ORF">JW592_12960</name>
</gene>
<dbReference type="InterPro" id="IPR012341">
    <property type="entry name" value="6hp_glycosidase-like_sf"/>
</dbReference>
<evidence type="ECO:0000259" key="2">
    <source>
        <dbReference type="Pfam" id="PF19291"/>
    </source>
</evidence>
<comment type="caution">
    <text evidence="3">The sequence shown here is derived from an EMBL/GenBank/DDBJ whole genome shotgun (WGS) entry which is preliminary data.</text>
</comment>
<dbReference type="Pfam" id="PF00723">
    <property type="entry name" value="Glyco_hydro_15"/>
    <property type="match status" value="1"/>
</dbReference>
<dbReference type="PANTHER" id="PTHR31616:SF10">
    <property type="entry name" value="TREHALASE"/>
    <property type="match status" value="1"/>
</dbReference>
<dbReference type="PANTHER" id="PTHR31616">
    <property type="entry name" value="TREHALASE"/>
    <property type="match status" value="1"/>
</dbReference>
<dbReference type="SUPFAM" id="SSF48208">
    <property type="entry name" value="Six-hairpin glycosidases"/>
    <property type="match status" value="1"/>
</dbReference>
<organism evidence="3 4">
    <name type="scientific">Streptomyces spirodelae</name>
    <dbReference type="NCBI Taxonomy" id="2812904"/>
    <lineage>
        <taxon>Bacteria</taxon>
        <taxon>Bacillati</taxon>
        <taxon>Actinomycetota</taxon>
        <taxon>Actinomycetes</taxon>
        <taxon>Kitasatosporales</taxon>
        <taxon>Streptomycetaceae</taxon>
        <taxon>Streptomyces</taxon>
    </lineage>
</organism>
<evidence type="ECO:0000313" key="3">
    <source>
        <dbReference type="EMBL" id="MBO8186368.1"/>
    </source>
</evidence>
<keyword evidence="3" id="KW-0378">Hydrolase</keyword>
<name>A0ABS3WTC7_9ACTN</name>
<dbReference type="InterPro" id="IPR011613">
    <property type="entry name" value="GH15-like"/>
</dbReference>
<accession>A0ABS3WTC7</accession>
<feature type="domain" description="GH15-like" evidence="1">
    <location>
        <begin position="228"/>
        <end position="588"/>
    </location>
</feature>
<sequence length="608" mass="66004">MLADGNSAALVDRRGSVDWLCMPRYDSPALFARLLDPGGGHFALTPVGAFDVRRRYLPGSLVIETEFTTATGVARLRDALAVGEGESGHTVGLRPPHELLREVEGIAGEVDFDIELVPRPEYGLVRPLLRETGRGVRTFGGPNQIAVGTAVPLRAGRACARARARVSAGQHVALAMVWTPAGEAPPEPTPPERVSGRIRETVEAWRSWEADHDIYQGPHHEQVRFSSRVLKGLTYRPTGAIVAAPTTSLPETVGGERNWDYRYAWIRDASLTLEALYLGACPDEATDFVSFMTSAAGGAADDTSSLQIMYGVGGAHDLSERELPHLRGWRDSRPVRAGNAAWSQTQLDVYGELLNALHLYRERLGELHPEIQRFAADLANAAARRWREADAGMWEMRGQPRHHLSSKVLCWVALDRAVKLAPRLGRYARISAWAAERDRVRGAVLWEGWSRRRGAYTQAFGSDQLDAAALLMPLYGFLPATEPRMLATIDAIAGELTDTGLVLRYEAQDQHNADGLSGREGAFVLCSYWLVSALAHAGRTGQAARLFDRVTGYANDLGLLAEEVDPRIGELLGNFPQAFSHVGLVGAAAALDRAAAAPSSSPPSAPEA</sequence>
<dbReference type="Gene3D" id="1.50.10.10">
    <property type="match status" value="1"/>
</dbReference>
<keyword evidence="4" id="KW-1185">Reference proteome</keyword>
<dbReference type="Proteomes" id="UP001518976">
    <property type="component" value="Unassembled WGS sequence"/>
</dbReference>
<proteinExistence type="predicted"/>
<dbReference type="Pfam" id="PF19291">
    <property type="entry name" value="TREH_N"/>
    <property type="match status" value="1"/>
</dbReference>
<protein>
    <submittedName>
        <fullName evidence="3">Glycoside hydrolase family 15 protein</fullName>
    </submittedName>
</protein>
<dbReference type="InterPro" id="IPR008928">
    <property type="entry name" value="6-hairpin_glycosidase_sf"/>
</dbReference>
<evidence type="ECO:0000259" key="1">
    <source>
        <dbReference type="Pfam" id="PF00723"/>
    </source>
</evidence>
<evidence type="ECO:0000313" key="4">
    <source>
        <dbReference type="Proteomes" id="UP001518976"/>
    </source>
</evidence>
<dbReference type="GO" id="GO:0016787">
    <property type="term" value="F:hydrolase activity"/>
    <property type="evidence" value="ECO:0007669"/>
    <property type="project" value="UniProtKB-KW"/>
</dbReference>
<feature type="domain" description="Trehalase-like N-terminal" evidence="2">
    <location>
        <begin position="1"/>
        <end position="168"/>
    </location>
</feature>